<sequence>MPAGSVQPCPVCRAGGGHAPVRGDRIDTLTAAGPGRRPLLLNVFRLLILPVNILLNREAPPW</sequence>
<keyword evidence="2" id="KW-1185">Reference proteome</keyword>
<dbReference type="EMBL" id="BOMW01000023">
    <property type="protein sequence ID" value="GIF04965.1"/>
    <property type="molecule type" value="Genomic_DNA"/>
</dbReference>
<proteinExistence type="predicted"/>
<evidence type="ECO:0000313" key="2">
    <source>
        <dbReference type="Proteomes" id="UP000629619"/>
    </source>
</evidence>
<protein>
    <submittedName>
        <fullName evidence="1">Uncharacterized protein</fullName>
    </submittedName>
</protein>
<comment type="caution">
    <text evidence="1">The sequence shown here is derived from an EMBL/GenBank/DDBJ whole genome shotgun (WGS) entry which is preliminary data.</text>
</comment>
<organism evidence="1 2">
    <name type="scientific">Actinoplanes siamensis</name>
    <dbReference type="NCBI Taxonomy" id="1223317"/>
    <lineage>
        <taxon>Bacteria</taxon>
        <taxon>Bacillati</taxon>
        <taxon>Actinomycetota</taxon>
        <taxon>Actinomycetes</taxon>
        <taxon>Micromonosporales</taxon>
        <taxon>Micromonosporaceae</taxon>
        <taxon>Actinoplanes</taxon>
    </lineage>
</organism>
<name>A0A919N5W5_9ACTN</name>
<gene>
    <name evidence="1" type="ORF">Asi03nite_25030</name>
</gene>
<evidence type="ECO:0000313" key="1">
    <source>
        <dbReference type="EMBL" id="GIF04965.1"/>
    </source>
</evidence>
<dbReference type="Proteomes" id="UP000629619">
    <property type="component" value="Unassembled WGS sequence"/>
</dbReference>
<accession>A0A919N5W5</accession>
<dbReference type="AlphaFoldDB" id="A0A919N5W5"/>
<reference evidence="1" key="1">
    <citation type="submission" date="2021-01" db="EMBL/GenBank/DDBJ databases">
        <title>Whole genome shotgun sequence of Actinoplanes siamensis NBRC 109076.</title>
        <authorList>
            <person name="Komaki H."/>
            <person name="Tamura T."/>
        </authorList>
    </citation>
    <scope>NUCLEOTIDE SEQUENCE</scope>
    <source>
        <strain evidence="1">NBRC 109076</strain>
    </source>
</reference>